<evidence type="ECO:0000313" key="3">
    <source>
        <dbReference type="Proteomes" id="UP000285575"/>
    </source>
</evidence>
<dbReference type="Pfam" id="PF12412">
    <property type="entry name" value="DUF3667"/>
    <property type="match status" value="1"/>
</dbReference>
<keyword evidence="1" id="KW-1133">Transmembrane helix</keyword>
<accession>A0A437RSY6</accession>
<keyword evidence="1" id="KW-0812">Transmembrane</keyword>
<protein>
    <submittedName>
        <fullName evidence="2">DUF3667 domain-containing protein</fullName>
    </submittedName>
</protein>
<feature type="transmembrane region" description="Helical" evidence="1">
    <location>
        <begin position="146"/>
        <end position="168"/>
    </location>
</feature>
<dbReference type="AlphaFoldDB" id="A0A437RSY6"/>
<feature type="transmembrane region" description="Helical" evidence="1">
    <location>
        <begin position="180"/>
        <end position="201"/>
    </location>
</feature>
<evidence type="ECO:0000313" key="2">
    <source>
        <dbReference type="EMBL" id="RVU49855.1"/>
    </source>
</evidence>
<gene>
    <name evidence="2" type="ORF">EOE66_01185</name>
</gene>
<evidence type="ECO:0000256" key="1">
    <source>
        <dbReference type="SAM" id="Phobius"/>
    </source>
</evidence>
<reference evidence="2 3" key="1">
    <citation type="submission" date="2019-01" db="EMBL/GenBank/DDBJ databases">
        <authorList>
            <person name="Chen W.-M."/>
        </authorList>
    </citation>
    <scope>NUCLEOTIDE SEQUENCE [LARGE SCALE GENOMIC DNA]</scope>
    <source>
        <strain evidence="2 3">KYPY4</strain>
    </source>
</reference>
<sequence>MRAPRIGEFAQQFGGAYFSTEGALWRTLKLLLLKPGELTRLYLAGRRKHYVLPLRLYLTISLLVLLALRLVAQASLEAPGAVHIDSQDVRDKPGFAIELIAARAGMKDGVFFCEGLPQTLCKRLQRRIDVKPEAVADAVRDFLGGFIGNLGLAMFLLVPSFALFLKLVYLNRRLRYTEHLVFGLHVHACWFLLVACTLLPLGGVEDLVVLAMPVYTLMAMKRVYGGGWGWRWLRAAVVSTLYLTVLSFAMVGVGLYALLT</sequence>
<proteinExistence type="predicted"/>
<dbReference type="Proteomes" id="UP000285575">
    <property type="component" value="Unassembled WGS sequence"/>
</dbReference>
<organism evidence="2 3">
    <name type="scientific">Rubrivivax rivuli</name>
    <dbReference type="NCBI Taxonomy" id="1862385"/>
    <lineage>
        <taxon>Bacteria</taxon>
        <taxon>Pseudomonadati</taxon>
        <taxon>Pseudomonadota</taxon>
        <taxon>Betaproteobacteria</taxon>
        <taxon>Burkholderiales</taxon>
        <taxon>Sphaerotilaceae</taxon>
        <taxon>Rubrivivax</taxon>
    </lineage>
</organism>
<keyword evidence="1" id="KW-0472">Membrane</keyword>
<keyword evidence="3" id="KW-1185">Reference proteome</keyword>
<feature type="transmembrane region" description="Helical" evidence="1">
    <location>
        <begin position="236"/>
        <end position="259"/>
    </location>
</feature>
<feature type="transmembrane region" description="Helical" evidence="1">
    <location>
        <begin position="207"/>
        <end position="224"/>
    </location>
</feature>
<dbReference type="InterPro" id="IPR022134">
    <property type="entry name" value="DUF3667"/>
</dbReference>
<name>A0A437RSY6_9BURK</name>
<comment type="caution">
    <text evidence="2">The sequence shown here is derived from an EMBL/GenBank/DDBJ whole genome shotgun (WGS) entry which is preliminary data.</text>
</comment>
<dbReference type="OrthoDB" id="9111327at2"/>
<dbReference type="EMBL" id="SACR01000001">
    <property type="protein sequence ID" value="RVU49855.1"/>
    <property type="molecule type" value="Genomic_DNA"/>
</dbReference>
<feature type="transmembrane region" description="Helical" evidence="1">
    <location>
        <begin position="50"/>
        <end position="72"/>
    </location>
</feature>